<dbReference type="AlphaFoldDB" id="A0A934KCQ1"/>
<dbReference type="EMBL" id="JAEKNN010000003">
    <property type="protein sequence ID" value="MBJ7607889.1"/>
    <property type="molecule type" value="Genomic_DNA"/>
</dbReference>
<evidence type="ECO:0000313" key="1">
    <source>
        <dbReference type="EMBL" id="MBJ7607889.1"/>
    </source>
</evidence>
<dbReference type="Proteomes" id="UP000614410">
    <property type="component" value="Unassembled WGS sequence"/>
</dbReference>
<name>A0A934KCQ1_9BACT</name>
<gene>
    <name evidence="1" type="ORF">JF887_00450</name>
</gene>
<sequence length="321" mass="35109">MADDTRADRAGQAAEFLVWTALTLSSPLHVFLPLRDMGVDGIVRLPGTDLAAAIQVKGRHPLKDGKLHVLIRDNELRDPRAVIVAVVLDERARQLHGTVICVDVPTFEALAFRRRGVDHGYQASIPFPPAASSRWFPYALHIDALAERLLPGVADAADLIVAPPPRVRPAGFGSDVGYRAEARLVALLAEDARLNTFKAFPDLEMVEYCVRHVHTGGIAGIQVKAISVDDSHRRGTVKVPPHTLRPTPNTWFTVFAERRDDTSPHPMCLLIPSMDIGDLLIVHGGQLTFTWDPDSTRHDASVAPYRLPTADLAGRLAALLE</sequence>
<comment type="caution">
    <text evidence="1">The sequence shown here is derived from an EMBL/GenBank/DDBJ whole genome shotgun (WGS) entry which is preliminary data.</text>
</comment>
<proteinExistence type="predicted"/>
<evidence type="ECO:0008006" key="3">
    <source>
        <dbReference type="Google" id="ProtNLM"/>
    </source>
</evidence>
<accession>A0A934KCQ1</accession>
<reference evidence="1 2" key="1">
    <citation type="submission" date="2020-10" db="EMBL/GenBank/DDBJ databases">
        <title>Ca. Dormibacterota MAGs.</title>
        <authorList>
            <person name="Montgomery K."/>
        </authorList>
    </citation>
    <scope>NUCLEOTIDE SEQUENCE [LARGE SCALE GENOMIC DNA]</scope>
    <source>
        <strain evidence="1">Mitchell_Peninsula_5</strain>
    </source>
</reference>
<evidence type="ECO:0000313" key="2">
    <source>
        <dbReference type="Proteomes" id="UP000614410"/>
    </source>
</evidence>
<protein>
    <recommendedName>
        <fullName evidence="3">DUF4365 domain-containing protein</fullName>
    </recommendedName>
</protein>
<organism evidence="1 2">
    <name type="scientific">Candidatus Amunia macphersoniae</name>
    <dbReference type="NCBI Taxonomy" id="3127014"/>
    <lineage>
        <taxon>Bacteria</taxon>
        <taxon>Bacillati</taxon>
        <taxon>Candidatus Dormiibacterota</taxon>
        <taxon>Candidatus Dormibacteria</taxon>
        <taxon>Candidatus Aeolococcales</taxon>
        <taxon>Candidatus Aeolococcaceae</taxon>
        <taxon>Candidatus Amunia</taxon>
    </lineage>
</organism>